<protein>
    <submittedName>
        <fullName evidence="1">Uncharacterized protein</fullName>
    </submittedName>
</protein>
<organism evidence="1 2">
    <name type="scientific">Auriscalpium vulgare</name>
    <dbReference type="NCBI Taxonomy" id="40419"/>
    <lineage>
        <taxon>Eukaryota</taxon>
        <taxon>Fungi</taxon>
        <taxon>Dikarya</taxon>
        <taxon>Basidiomycota</taxon>
        <taxon>Agaricomycotina</taxon>
        <taxon>Agaricomycetes</taxon>
        <taxon>Russulales</taxon>
        <taxon>Auriscalpiaceae</taxon>
        <taxon>Auriscalpium</taxon>
    </lineage>
</organism>
<reference evidence="1" key="1">
    <citation type="submission" date="2021-02" db="EMBL/GenBank/DDBJ databases">
        <authorList>
            <consortium name="DOE Joint Genome Institute"/>
            <person name="Ahrendt S."/>
            <person name="Looney B.P."/>
            <person name="Miyauchi S."/>
            <person name="Morin E."/>
            <person name="Drula E."/>
            <person name="Courty P.E."/>
            <person name="Chicoki N."/>
            <person name="Fauchery L."/>
            <person name="Kohler A."/>
            <person name="Kuo A."/>
            <person name="Labutti K."/>
            <person name="Pangilinan J."/>
            <person name="Lipzen A."/>
            <person name="Riley R."/>
            <person name="Andreopoulos W."/>
            <person name="He G."/>
            <person name="Johnson J."/>
            <person name="Barry K.W."/>
            <person name="Grigoriev I.V."/>
            <person name="Nagy L."/>
            <person name="Hibbett D."/>
            <person name="Henrissat B."/>
            <person name="Matheny P.B."/>
            <person name="Labbe J."/>
            <person name="Martin F."/>
        </authorList>
    </citation>
    <scope>NUCLEOTIDE SEQUENCE</scope>
    <source>
        <strain evidence="1">FP105234-sp</strain>
    </source>
</reference>
<dbReference type="Proteomes" id="UP000814033">
    <property type="component" value="Unassembled WGS sequence"/>
</dbReference>
<accession>A0ACB8RWK0</accession>
<evidence type="ECO:0000313" key="2">
    <source>
        <dbReference type="Proteomes" id="UP000814033"/>
    </source>
</evidence>
<sequence length="156" mass="16920">MSAQKGDVLVIPGPVPAAPRVTIKWSQLGSRTADYVPLVVQNKSQGNADVPIFIEVEWYTEAYLAGVAHKNESGAYELTIDDKFQYGQKNGGGEHRFVVFHDKSRKPYHLRFLDTALASTTPGLAAKVAGALGYMSAANAVARSADAFIGEYLRTF</sequence>
<name>A0ACB8RWK0_9AGAM</name>
<evidence type="ECO:0000313" key="1">
    <source>
        <dbReference type="EMBL" id="KAI0048639.1"/>
    </source>
</evidence>
<reference evidence="1" key="2">
    <citation type="journal article" date="2022" name="New Phytol.">
        <title>Evolutionary transition to the ectomycorrhizal habit in the genomes of a hyperdiverse lineage of mushroom-forming fungi.</title>
        <authorList>
            <person name="Looney B."/>
            <person name="Miyauchi S."/>
            <person name="Morin E."/>
            <person name="Drula E."/>
            <person name="Courty P.E."/>
            <person name="Kohler A."/>
            <person name="Kuo A."/>
            <person name="LaButti K."/>
            <person name="Pangilinan J."/>
            <person name="Lipzen A."/>
            <person name="Riley R."/>
            <person name="Andreopoulos W."/>
            <person name="He G."/>
            <person name="Johnson J."/>
            <person name="Nolan M."/>
            <person name="Tritt A."/>
            <person name="Barry K.W."/>
            <person name="Grigoriev I.V."/>
            <person name="Nagy L.G."/>
            <person name="Hibbett D."/>
            <person name="Henrissat B."/>
            <person name="Matheny P.B."/>
            <person name="Labbe J."/>
            <person name="Martin F.M."/>
        </authorList>
    </citation>
    <scope>NUCLEOTIDE SEQUENCE</scope>
    <source>
        <strain evidence="1">FP105234-sp</strain>
    </source>
</reference>
<gene>
    <name evidence="1" type="ORF">FA95DRAFT_1026770</name>
</gene>
<keyword evidence="2" id="KW-1185">Reference proteome</keyword>
<dbReference type="EMBL" id="MU275884">
    <property type="protein sequence ID" value="KAI0048639.1"/>
    <property type="molecule type" value="Genomic_DNA"/>
</dbReference>
<comment type="caution">
    <text evidence="1">The sequence shown here is derived from an EMBL/GenBank/DDBJ whole genome shotgun (WGS) entry which is preliminary data.</text>
</comment>
<proteinExistence type="predicted"/>